<dbReference type="AlphaFoldDB" id="A0A382EUY6"/>
<sequence>VFIKNDMFNLFSKRNPDGTRMRLKKRTITMDEFPSD</sequence>
<dbReference type="EMBL" id="UINC01046080">
    <property type="protein sequence ID" value="SVB53637.1"/>
    <property type="molecule type" value="Genomic_DNA"/>
</dbReference>
<protein>
    <submittedName>
        <fullName evidence="1">Uncharacterized protein</fullName>
    </submittedName>
</protein>
<feature type="non-terminal residue" evidence="1">
    <location>
        <position position="36"/>
    </location>
</feature>
<feature type="non-terminal residue" evidence="1">
    <location>
        <position position="1"/>
    </location>
</feature>
<evidence type="ECO:0000313" key="1">
    <source>
        <dbReference type="EMBL" id="SVB53637.1"/>
    </source>
</evidence>
<accession>A0A382EUY6</accession>
<gene>
    <name evidence="1" type="ORF">METZ01_LOCUS206491</name>
</gene>
<reference evidence="1" key="1">
    <citation type="submission" date="2018-05" db="EMBL/GenBank/DDBJ databases">
        <authorList>
            <person name="Lanie J.A."/>
            <person name="Ng W.-L."/>
            <person name="Kazmierczak K.M."/>
            <person name="Andrzejewski T.M."/>
            <person name="Davidsen T.M."/>
            <person name="Wayne K.J."/>
            <person name="Tettelin H."/>
            <person name="Glass J.I."/>
            <person name="Rusch D."/>
            <person name="Podicherti R."/>
            <person name="Tsui H.-C.T."/>
            <person name="Winkler M.E."/>
        </authorList>
    </citation>
    <scope>NUCLEOTIDE SEQUENCE</scope>
</reference>
<proteinExistence type="predicted"/>
<organism evidence="1">
    <name type="scientific">marine metagenome</name>
    <dbReference type="NCBI Taxonomy" id="408172"/>
    <lineage>
        <taxon>unclassified sequences</taxon>
        <taxon>metagenomes</taxon>
        <taxon>ecological metagenomes</taxon>
    </lineage>
</organism>
<name>A0A382EUY6_9ZZZZ</name>